<dbReference type="EMBL" id="CAFABA010000043">
    <property type="protein sequence ID" value="CAB4828730.1"/>
    <property type="molecule type" value="Genomic_DNA"/>
</dbReference>
<dbReference type="AlphaFoldDB" id="A0A6J7A8E2"/>
<gene>
    <name evidence="1" type="ORF">UFOPK2754_00019</name>
    <name evidence="2" type="ORF">UFOPK3139_01236</name>
    <name evidence="3" type="ORF">UFOPK3543_01786</name>
    <name evidence="4" type="ORF">UFOPK3967_01709</name>
</gene>
<dbReference type="EMBL" id="CAFBMH010000068">
    <property type="protein sequence ID" value="CAB4915504.1"/>
    <property type="molecule type" value="Genomic_DNA"/>
</dbReference>
<dbReference type="EMBL" id="CAFBOS010000105">
    <property type="protein sequence ID" value="CAB5002362.1"/>
    <property type="molecule type" value="Genomic_DNA"/>
</dbReference>
<evidence type="ECO:0000313" key="2">
    <source>
        <dbReference type="EMBL" id="CAB4828730.1"/>
    </source>
</evidence>
<evidence type="ECO:0000313" key="3">
    <source>
        <dbReference type="EMBL" id="CAB4915504.1"/>
    </source>
</evidence>
<dbReference type="EMBL" id="CAEZYR010000001">
    <property type="protein sequence ID" value="CAB4724194.1"/>
    <property type="molecule type" value="Genomic_DNA"/>
</dbReference>
<evidence type="ECO:0000313" key="1">
    <source>
        <dbReference type="EMBL" id="CAB4724194.1"/>
    </source>
</evidence>
<sequence length="153" mass="16125">MLNVLLVLAGVAVFITAAIAVGGAVNRTGAQPPPVVLQLDDAVDWIADRLPYEVAAEISHGDVRSVLLWQLDYFETIGLARPHGAELGGESVSADHLEVVADEDAAVDYAMERAAAERSDISPLHVVCVLDLQMQYLRSIGAVGVEADPDGPA</sequence>
<proteinExistence type="predicted"/>
<protein>
    <submittedName>
        <fullName evidence="2">Unannotated protein</fullName>
    </submittedName>
</protein>
<evidence type="ECO:0000313" key="4">
    <source>
        <dbReference type="EMBL" id="CAB5002362.1"/>
    </source>
</evidence>
<reference evidence="2" key="1">
    <citation type="submission" date="2020-05" db="EMBL/GenBank/DDBJ databases">
        <authorList>
            <person name="Chiriac C."/>
            <person name="Salcher M."/>
            <person name="Ghai R."/>
            <person name="Kavagutti S V."/>
        </authorList>
    </citation>
    <scope>NUCLEOTIDE SEQUENCE</scope>
</reference>
<name>A0A6J7A8E2_9ZZZZ</name>
<organism evidence="2">
    <name type="scientific">freshwater metagenome</name>
    <dbReference type="NCBI Taxonomy" id="449393"/>
    <lineage>
        <taxon>unclassified sequences</taxon>
        <taxon>metagenomes</taxon>
        <taxon>ecological metagenomes</taxon>
    </lineage>
</organism>
<accession>A0A6J7A8E2</accession>